<dbReference type="InterPro" id="IPR050147">
    <property type="entry name" value="Ser/Thr_Dehydratase"/>
</dbReference>
<dbReference type="PROSITE" id="PS00165">
    <property type="entry name" value="DEHYDRATASE_SER_THR"/>
    <property type="match status" value="1"/>
</dbReference>
<evidence type="ECO:0000256" key="7">
    <source>
        <dbReference type="ARBA" id="ARBA00042605"/>
    </source>
</evidence>
<dbReference type="EMBL" id="OX597822">
    <property type="protein sequence ID" value="CAI9728485.1"/>
    <property type="molecule type" value="Genomic_DNA"/>
</dbReference>
<keyword evidence="11" id="KW-1185">Reference proteome</keyword>
<organism evidence="10 11">
    <name type="scientific">Octopus vulgaris</name>
    <name type="common">Common octopus</name>
    <dbReference type="NCBI Taxonomy" id="6645"/>
    <lineage>
        <taxon>Eukaryota</taxon>
        <taxon>Metazoa</taxon>
        <taxon>Spiralia</taxon>
        <taxon>Lophotrochozoa</taxon>
        <taxon>Mollusca</taxon>
        <taxon>Cephalopoda</taxon>
        <taxon>Coleoidea</taxon>
        <taxon>Octopodiformes</taxon>
        <taxon>Octopoda</taxon>
        <taxon>Incirrata</taxon>
        <taxon>Octopodidae</taxon>
        <taxon>Octopus</taxon>
    </lineage>
</organism>
<evidence type="ECO:0000313" key="11">
    <source>
        <dbReference type="Proteomes" id="UP001162480"/>
    </source>
</evidence>
<comment type="catalytic activity">
    <reaction evidence="8">
        <text>L-serine = pyruvate + NH4(+)</text>
        <dbReference type="Rhea" id="RHEA:19169"/>
        <dbReference type="ChEBI" id="CHEBI:15361"/>
        <dbReference type="ChEBI" id="CHEBI:28938"/>
        <dbReference type="ChEBI" id="CHEBI:33384"/>
        <dbReference type="EC" id="4.3.1.17"/>
    </reaction>
</comment>
<reference evidence="10" key="1">
    <citation type="submission" date="2023-08" db="EMBL/GenBank/DDBJ databases">
        <authorList>
            <person name="Alioto T."/>
            <person name="Alioto T."/>
            <person name="Gomez Garrido J."/>
        </authorList>
    </citation>
    <scope>NUCLEOTIDE SEQUENCE</scope>
</reference>
<evidence type="ECO:0000256" key="6">
    <source>
        <dbReference type="ARBA" id="ARBA00041766"/>
    </source>
</evidence>
<evidence type="ECO:0000256" key="5">
    <source>
        <dbReference type="ARBA" id="ARBA00023239"/>
    </source>
</evidence>
<dbReference type="GO" id="GO:0030170">
    <property type="term" value="F:pyridoxal phosphate binding"/>
    <property type="evidence" value="ECO:0007669"/>
    <property type="project" value="InterPro"/>
</dbReference>
<dbReference type="AlphaFoldDB" id="A0AA36B5W7"/>
<evidence type="ECO:0000259" key="9">
    <source>
        <dbReference type="Pfam" id="PF00291"/>
    </source>
</evidence>
<dbReference type="Pfam" id="PF00291">
    <property type="entry name" value="PALP"/>
    <property type="match status" value="1"/>
</dbReference>
<feature type="domain" description="Tryptophan synthase beta chain-like PALP" evidence="9">
    <location>
        <begin position="14"/>
        <end position="307"/>
    </location>
</feature>
<dbReference type="InterPro" id="IPR000634">
    <property type="entry name" value="Ser/Thr_deHydtase_PyrdxlP-BS"/>
</dbReference>
<evidence type="ECO:0000313" key="10">
    <source>
        <dbReference type="EMBL" id="CAI9728485.1"/>
    </source>
</evidence>
<dbReference type="GO" id="GO:0004794">
    <property type="term" value="F:threonine deaminase activity"/>
    <property type="evidence" value="ECO:0007669"/>
    <property type="project" value="TreeGrafter"/>
</dbReference>
<dbReference type="Gene3D" id="3.40.50.1100">
    <property type="match status" value="2"/>
</dbReference>
<comment type="similarity">
    <text evidence="2">Belongs to the serine/threonine dehydratase family.</text>
</comment>
<dbReference type="GO" id="GO:0006565">
    <property type="term" value="P:L-serine catabolic process"/>
    <property type="evidence" value="ECO:0007669"/>
    <property type="project" value="TreeGrafter"/>
</dbReference>
<dbReference type="FunFam" id="3.40.50.1100:FF:000091">
    <property type="entry name" value="Related to L-serine dehydratase"/>
    <property type="match status" value="1"/>
</dbReference>
<gene>
    <name evidence="10" type="ORF">OCTVUL_1B005455</name>
</gene>
<dbReference type="InterPro" id="IPR001926">
    <property type="entry name" value="TrpB-like_PALP"/>
</dbReference>
<dbReference type="GO" id="GO:0006567">
    <property type="term" value="P:L-threonine catabolic process"/>
    <property type="evidence" value="ECO:0007669"/>
    <property type="project" value="TreeGrafter"/>
</dbReference>
<accession>A0AA36B5W7</accession>
<evidence type="ECO:0000256" key="4">
    <source>
        <dbReference type="ARBA" id="ARBA00022898"/>
    </source>
</evidence>
<proteinExistence type="inferred from homology"/>
<dbReference type="PANTHER" id="PTHR48078">
    <property type="entry name" value="THREONINE DEHYDRATASE, MITOCHONDRIAL-RELATED"/>
    <property type="match status" value="1"/>
</dbReference>
<name>A0AA36B5W7_OCTVU</name>
<dbReference type="PANTHER" id="PTHR48078:SF2">
    <property type="entry name" value="CATABOLIC L-SERINE_THREONINE DEHYDRATASE"/>
    <property type="match status" value="1"/>
</dbReference>
<evidence type="ECO:0000256" key="1">
    <source>
        <dbReference type="ARBA" id="ARBA00001933"/>
    </source>
</evidence>
<dbReference type="EC" id="4.3.1.17" evidence="3"/>
<sequence length="325" mass="35020">MTSLDKATPRILHYVTPCFLSETISSRAGFKVYLKLENLQPSGSFKIRGIGNFCQKAKQRGATKFSSSSGGNAGLAAALAARKLGLPLSIVVPETCPSFIQEDLRKQGAQVEVFGSCFDEANERALAKAEKEGLVHIHPFDHPDIWEGHSSIITECEQQLESKPDVVVTCVGGGGLLNGVLDGLKKVGWEDLPVIAMETIGADCFNKAVEKGSLVTLPAITSIAKCLGALTVSKRTFECTKMFNILSEVVEDKEAVRACLNFAEDEKMIVEPSCGATLAAVYSGVIQKLQQEKKLGDIKSALVIVCGGKMVNLELLQKWKLQFGL</sequence>
<evidence type="ECO:0000256" key="2">
    <source>
        <dbReference type="ARBA" id="ARBA00010869"/>
    </source>
</evidence>
<dbReference type="Proteomes" id="UP001162480">
    <property type="component" value="Chromosome 9"/>
</dbReference>
<dbReference type="SUPFAM" id="SSF53686">
    <property type="entry name" value="Tryptophan synthase beta subunit-like PLP-dependent enzymes"/>
    <property type="match status" value="1"/>
</dbReference>
<protein>
    <recommendedName>
        <fullName evidence="3">L-serine ammonia-lyase</fullName>
        <ecNumber evidence="3">4.3.1.17</ecNumber>
    </recommendedName>
    <alternativeName>
        <fullName evidence="6">L-serine deaminase</fullName>
    </alternativeName>
    <alternativeName>
        <fullName evidence="7">L-threonine dehydratase</fullName>
    </alternativeName>
</protein>
<evidence type="ECO:0000256" key="3">
    <source>
        <dbReference type="ARBA" id="ARBA00012093"/>
    </source>
</evidence>
<dbReference type="InterPro" id="IPR036052">
    <property type="entry name" value="TrpB-like_PALP_sf"/>
</dbReference>
<keyword evidence="4" id="KW-0663">Pyridoxal phosphate</keyword>
<evidence type="ECO:0000256" key="8">
    <source>
        <dbReference type="ARBA" id="ARBA00049406"/>
    </source>
</evidence>
<comment type="cofactor">
    <cofactor evidence="1">
        <name>pyridoxal 5'-phosphate</name>
        <dbReference type="ChEBI" id="CHEBI:597326"/>
    </cofactor>
</comment>
<dbReference type="GO" id="GO:0009097">
    <property type="term" value="P:isoleucine biosynthetic process"/>
    <property type="evidence" value="ECO:0007669"/>
    <property type="project" value="TreeGrafter"/>
</dbReference>
<dbReference type="GO" id="GO:0003941">
    <property type="term" value="F:L-serine ammonia-lyase activity"/>
    <property type="evidence" value="ECO:0007669"/>
    <property type="project" value="UniProtKB-EC"/>
</dbReference>
<keyword evidence="5" id="KW-0456">Lyase</keyword>